<feature type="compositionally biased region" description="Basic and acidic residues" evidence="1">
    <location>
        <begin position="21"/>
        <end position="36"/>
    </location>
</feature>
<dbReference type="EMBL" id="JAHESD010000026">
    <property type="protein sequence ID" value="MBT1704178.1"/>
    <property type="molecule type" value="Genomic_DNA"/>
</dbReference>
<protein>
    <submittedName>
        <fullName evidence="2">Histidine phosphatase family protein</fullName>
    </submittedName>
</protein>
<dbReference type="PANTHER" id="PTHR47623">
    <property type="entry name" value="OS09G0287300 PROTEIN"/>
    <property type="match status" value="1"/>
</dbReference>
<dbReference type="RefSeq" id="WP_254154137.1">
    <property type="nucleotide sequence ID" value="NZ_JAHESD010000026.1"/>
</dbReference>
<dbReference type="Gene3D" id="3.40.50.1240">
    <property type="entry name" value="Phosphoglycerate mutase-like"/>
    <property type="match status" value="1"/>
</dbReference>
<dbReference type="SUPFAM" id="SSF53254">
    <property type="entry name" value="Phosphoglycerate mutase-like"/>
    <property type="match status" value="1"/>
</dbReference>
<dbReference type="InterPro" id="IPR013078">
    <property type="entry name" value="His_Pase_superF_clade-1"/>
</dbReference>
<comment type="caution">
    <text evidence="2">The sequence shown here is derived from an EMBL/GenBank/DDBJ whole genome shotgun (WGS) entry which is preliminary data.</text>
</comment>
<accession>A0ABS5VRX3</accession>
<dbReference type="CDD" id="cd07067">
    <property type="entry name" value="HP_PGM_like"/>
    <property type="match status" value="1"/>
</dbReference>
<organism evidence="2 3">
    <name type="scientific">Chryseosolibacter indicus</name>
    <dbReference type="NCBI Taxonomy" id="2782351"/>
    <lineage>
        <taxon>Bacteria</taxon>
        <taxon>Pseudomonadati</taxon>
        <taxon>Bacteroidota</taxon>
        <taxon>Cytophagia</taxon>
        <taxon>Cytophagales</taxon>
        <taxon>Chryseotaleaceae</taxon>
        <taxon>Chryseosolibacter</taxon>
    </lineage>
</organism>
<dbReference type="InterPro" id="IPR029033">
    <property type="entry name" value="His_PPase_superfam"/>
</dbReference>
<gene>
    <name evidence="2" type="ORF">KK060_12865</name>
</gene>
<evidence type="ECO:0000256" key="1">
    <source>
        <dbReference type="SAM" id="MobiDB-lite"/>
    </source>
</evidence>
<dbReference type="Pfam" id="PF00300">
    <property type="entry name" value="His_Phos_1"/>
    <property type="match status" value="1"/>
</dbReference>
<name>A0ABS5VRX3_9BACT</name>
<keyword evidence="3" id="KW-1185">Reference proteome</keyword>
<evidence type="ECO:0000313" key="2">
    <source>
        <dbReference type="EMBL" id="MBT1704178.1"/>
    </source>
</evidence>
<proteinExistence type="predicted"/>
<dbReference type="Proteomes" id="UP000772618">
    <property type="component" value="Unassembled WGS sequence"/>
</dbReference>
<dbReference type="PANTHER" id="PTHR47623:SF1">
    <property type="entry name" value="OS09G0287300 PROTEIN"/>
    <property type="match status" value="1"/>
</dbReference>
<sequence>MKTLYIVRHAKSSWADPEQNDFERPLNERGKRDAPRMGKRLKEKGIVPDIIVSSPAKRAKSTAKKIAKVLGYSKEKISKITKLYHATDDEILGVLKTIKDIHSNVIVVGHNPGLTDFANALIPQSVDIDNIPTCGIVAISFDVTQWRDITWGQGKFLFFDYPKSKED</sequence>
<feature type="region of interest" description="Disordered" evidence="1">
    <location>
        <begin position="17"/>
        <end position="38"/>
    </location>
</feature>
<evidence type="ECO:0000313" key="3">
    <source>
        <dbReference type="Proteomes" id="UP000772618"/>
    </source>
</evidence>
<reference evidence="2 3" key="1">
    <citation type="submission" date="2021-05" db="EMBL/GenBank/DDBJ databases">
        <title>A Polyphasic approach of four new species of the genus Ohtaekwangia: Ohtaekwangia histidinii sp. nov., Ohtaekwangia cretensis sp. nov., Ohtaekwangia indiensis sp. nov., Ohtaekwangia reichenbachii sp. nov. from diverse environment.</title>
        <authorList>
            <person name="Octaviana S."/>
        </authorList>
    </citation>
    <scope>NUCLEOTIDE SEQUENCE [LARGE SCALE GENOMIC DNA]</scope>
    <source>
        <strain evidence="2 3">PWU20</strain>
    </source>
</reference>